<gene>
    <name evidence="1" type="ORF">METZ01_LOCUS427109</name>
</gene>
<dbReference type="AlphaFoldDB" id="A0A382XUC9"/>
<dbReference type="EMBL" id="UINC01170286">
    <property type="protein sequence ID" value="SVD74255.1"/>
    <property type="molecule type" value="Genomic_DNA"/>
</dbReference>
<sequence length="26" mass="2918">MKKVIGFVLILLFSTTLFAQERCGTT</sequence>
<accession>A0A382XUC9</accession>
<protein>
    <submittedName>
        <fullName evidence="1">Uncharacterized protein</fullName>
    </submittedName>
</protein>
<evidence type="ECO:0000313" key="1">
    <source>
        <dbReference type="EMBL" id="SVD74255.1"/>
    </source>
</evidence>
<reference evidence="1" key="1">
    <citation type="submission" date="2018-05" db="EMBL/GenBank/DDBJ databases">
        <authorList>
            <person name="Lanie J.A."/>
            <person name="Ng W.-L."/>
            <person name="Kazmierczak K.M."/>
            <person name="Andrzejewski T.M."/>
            <person name="Davidsen T.M."/>
            <person name="Wayne K.J."/>
            <person name="Tettelin H."/>
            <person name="Glass J.I."/>
            <person name="Rusch D."/>
            <person name="Podicherti R."/>
            <person name="Tsui H.-C.T."/>
            <person name="Winkler M.E."/>
        </authorList>
    </citation>
    <scope>NUCLEOTIDE SEQUENCE</scope>
</reference>
<proteinExistence type="predicted"/>
<organism evidence="1">
    <name type="scientific">marine metagenome</name>
    <dbReference type="NCBI Taxonomy" id="408172"/>
    <lineage>
        <taxon>unclassified sequences</taxon>
        <taxon>metagenomes</taxon>
        <taxon>ecological metagenomes</taxon>
    </lineage>
</organism>
<name>A0A382XUC9_9ZZZZ</name>
<feature type="non-terminal residue" evidence="1">
    <location>
        <position position="26"/>
    </location>
</feature>